<dbReference type="NCBIfam" id="TIGR02532">
    <property type="entry name" value="IV_pilin_GFxxxE"/>
    <property type="match status" value="1"/>
</dbReference>
<accession>X1BA72</accession>
<dbReference type="InterPro" id="IPR045584">
    <property type="entry name" value="Pilin-like"/>
</dbReference>
<reference evidence="2" key="1">
    <citation type="journal article" date="2014" name="Front. Microbiol.">
        <title>High frequency of phylogenetically diverse reductive dehalogenase-homologous genes in deep subseafloor sedimentary metagenomes.</title>
        <authorList>
            <person name="Kawai M."/>
            <person name="Futagami T."/>
            <person name="Toyoda A."/>
            <person name="Takaki Y."/>
            <person name="Nishi S."/>
            <person name="Hori S."/>
            <person name="Arai W."/>
            <person name="Tsubouchi T."/>
            <person name="Morono Y."/>
            <person name="Uchiyama I."/>
            <person name="Ito T."/>
            <person name="Fujiyama A."/>
            <person name="Inagaki F."/>
            <person name="Takami H."/>
        </authorList>
    </citation>
    <scope>NUCLEOTIDE SEQUENCE</scope>
    <source>
        <strain evidence="2">Expedition CK06-06</strain>
    </source>
</reference>
<feature type="transmembrane region" description="Helical" evidence="1">
    <location>
        <begin position="6"/>
        <end position="29"/>
    </location>
</feature>
<evidence type="ECO:0000256" key="1">
    <source>
        <dbReference type="SAM" id="Phobius"/>
    </source>
</evidence>
<dbReference type="Gene3D" id="3.30.700.10">
    <property type="entry name" value="Glycoprotein, Type 4 Pilin"/>
    <property type="match status" value="1"/>
</dbReference>
<gene>
    <name evidence="2" type="ORF">S01H4_20975</name>
</gene>
<keyword evidence="1" id="KW-0472">Membrane</keyword>
<comment type="caution">
    <text evidence="2">The sequence shown here is derived from an EMBL/GenBank/DDBJ whole genome shotgun (WGS) entry which is preliminary data.</text>
</comment>
<name>X1BA72_9ZZZZ</name>
<organism evidence="2">
    <name type="scientific">marine sediment metagenome</name>
    <dbReference type="NCBI Taxonomy" id="412755"/>
    <lineage>
        <taxon>unclassified sequences</taxon>
        <taxon>metagenomes</taxon>
        <taxon>ecological metagenomes</taxon>
    </lineage>
</organism>
<keyword evidence="1" id="KW-1133">Transmembrane helix</keyword>
<evidence type="ECO:0000313" key="2">
    <source>
        <dbReference type="EMBL" id="GAG68881.1"/>
    </source>
</evidence>
<sequence length="185" mass="21386">MFKLRQLGFTLIEMLLVVAIITAIVAYGFRQYQLYQWRMEAYKVSQGAAYLLQGLNSYYYQNCAQIPELQEGHEYKMSLEAFKEQNRDKSKDGNYLPIKLVNAIYNPWAEKKAQPFDELILQPVKDKDDKAKVFGYRLEVTATLDEKHAKISGIENGLNAASHKDNTFTWMRLPNQEIKGMNSGM</sequence>
<proteinExistence type="predicted"/>
<dbReference type="AlphaFoldDB" id="X1BA72"/>
<dbReference type="Pfam" id="PF07963">
    <property type="entry name" value="N_methyl"/>
    <property type="match status" value="1"/>
</dbReference>
<protein>
    <submittedName>
        <fullName evidence="2">Uncharacterized protein</fullName>
    </submittedName>
</protein>
<feature type="non-terminal residue" evidence="2">
    <location>
        <position position="185"/>
    </location>
</feature>
<keyword evidence="1" id="KW-0812">Transmembrane</keyword>
<dbReference type="SUPFAM" id="SSF54523">
    <property type="entry name" value="Pili subunits"/>
    <property type="match status" value="1"/>
</dbReference>
<dbReference type="EMBL" id="BART01009465">
    <property type="protein sequence ID" value="GAG68881.1"/>
    <property type="molecule type" value="Genomic_DNA"/>
</dbReference>
<dbReference type="InterPro" id="IPR012902">
    <property type="entry name" value="N_methyl_site"/>
</dbReference>